<dbReference type="InterPro" id="IPR004358">
    <property type="entry name" value="Sig_transdc_His_kin-like_C"/>
</dbReference>
<keyword evidence="13" id="KW-1185">Reference proteome</keyword>
<dbReference type="OrthoDB" id="9177862at2"/>
<proteinExistence type="predicted"/>
<dbReference type="InterPro" id="IPR001610">
    <property type="entry name" value="PAC"/>
</dbReference>
<evidence type="ECO:0000256" key="5">
    <source>
        <dbReference type="ARBA" id="ARBA00022679"/>
    </source>
</evidence>
<dbReference type="Gene3D" id="3.30.565.10">
    <property type="entry name" value="Histidine kinase-like ATPase, C-terminal domain"/>
    <property type="match status" value="1"/>
</dbReference>
<keyword evidence="6" id="KW-0418">Kinase</keyword>
<feature type="domain" description="Histidine kinase" evidence="9">
    <location>
        <begin position="564"/>
        <end position="795"/>
    </location>
</feature>
<keyword evidence="4" id="KW-0597">Phosphoprotein</keyword>
<comment type="subcellular location">
    <subcellularLocation>
        <location evidence="2">Membrane</location>
    </subcellularLocation>
</comment>
<dbReference type="CDD" id="cd00075">
    <property type="entry name" value="HATPase"/>
    <property type="match status" value="1"/>
</dbReference>
<evidence type="ECO:0000313" key="12">
    <source>
        <dbReference type="EMBL" id="GEC94871.1"/>
    </source>
</evidence>
<evidence type="ECO:0000256" key="6">
    <source>
        <dbReference type="ARBA" id="ARBA00022777"/>
    </source>
</evidence>
<dbReference type="Pfam" id="PF00672">
    <property type="entry name" value="HAMP"/>
    <property type="match status" value="1"/>
</dbReference>
<comment type="caution">
    <text evidence="12">The sequence shown here is derived from an EMBL/GenBank/DDBJ whole genome shotgun (WGS) entry which is preliminary data.</text>
</comment>
<feature type="coiled-coil region" evidence="7">
    <location>
        <begin position="521"/>
        <end position="555"/>
    </location>
</feature>
<dbReference type="EC" id="2.7.13.3" evidence="3"/>
<dbReference type="InterPro" id="IPR005467">
    <property type="entry name" value="His_kinase_dom"/>
</dbReference>
<dbReference type="SUPFAM" id="SSF55785">
    <property type="entry name" value="PYP-like sensor domain (PAS domain)"/>
    <property type="match status" value="1"/>
</dbReference>
<dbReference type="InterPro" id="IPR036890">
    <property type="entry name" value="HATPase_C_sf"/>
</dbReference>
<dbReference type="Gene3D" id="6.10.340.10">
    <property type="match status" value="1"/>
</dbReference>
<dbReference type="EMBL" id="BJNV01000011">
    <property type="protein sequence ID" value="GEC94871.1"/>
    <property type="molecule type" value="Genomic_DNA"/>
</dbReference>
<organism evidence="12 13">
    <name type="scientific">Zoogloea ramigera</name>
    <dbReference type="NCBI Taxonomy" id="350"/>
    <lineage>
        <taxon>Bacteria</taxon>
        <taxon>Pseudomonadati</taxon>
        <taxon>Pseudomonadota</taxon>
        <taxon>Betaproteobacteria</taxon>
        <taxon>Rhodocyclales</taxon>
        <taxon>Zoogloeaceae</taxon>
        <taxon>Zoogloea</taxon>
    </lineage>
</organism>
<evidence type="ECO:0000256" key="1">
    <source>
        <dbReference type="ARBA" id="ARBA00000085"/>
    </source>
</evidence>
<comment type="catalytic activity">
    <reaction evidence="1">
        <text>ATP + protein L-histidine = ADP + protein N-phospho-L-histidine.</text>
        <dbReference type="EC" id="2.7.13.3"/>
    </reaction>
</comment>
<sequence>MIAPQLARLRARIDAWLRATSLGRRLTLLSLLSVAGLTMLLALNLLSSGLKDAYFDSIEVLNVQQRQLQHFNTETARLQAAIQQYLAVPDEALVRQIDGATELLFAELDTTDKTRADYADELASLRQSLQSFVAGYQELKRINLEIDRIYHRELLESAQQSARLLSLMLSRSAENTGQTLIGPASRSLIDAFVDALLKMNAYYARREVNVSLATRTSLERVAQLSPLIEQLTHDAFERAVLRDLGERTHRMISGLGSLQRAYARRAAVMERQIEASQRDIARVASSLDERHAGIEAELRARYTSRLSMINALSVMIGAVVIGVTLLLGALVAASIREPLRALLRTVEAFSRGRFDEPVPDVGDNELGRLAGALREFRQSAGQRALAERALRESEARLRTLSDMSSDVFWEVDADFRYTALSGLRANELLAWHVMLLGVCPWDNPGVKGEPLEWSRLRNAFESHQPFRDLQFQLQLPDGGVIHLQVSGDPVFGHDGGFCGFRGTGKDISKQKAVEAEIRRLNQSLEQRVAERTTELRQTNERLAHALEHLVQAEKLASLGNLVAGVAHELNTPLGNTLLTATHLRNRVHELQDVFKTGAMRRSELTAFIELSSDGLDLIERNLNRAAGLLANFKQVAVDQTSAQRRRFDLRKTVDEVVATLMPGLRKRRLVLVVDIPEGLELDSFPGPLEQVIANIVTNAAIHAFGPDEAGELFILAEPVGTGEIELCIRDNGCGIPPEVQGRVFDPFFTTRMGQGGSGLGLYIVYNIVTSLLGGSIEVSSTPGGTCFTMRFPACAPDAPEGLASVLSVTQALPPPGRA</sequence>
<feature type="domain" description="PAC" evidence="10">
    <location>
        <begin position="467"/>
        <end position="519"/>
    </location>
</feature>
<dbReference type="PROSITE" id="PS50113">
    <property type="entry name" value="PAC"/>
    <property type="match status" value="1"/>
</dbReference>
<dbReference type="Proteomes" id="UP000318422">
    <property type="component" value="Unassembled WGS sequence"/>
</dbReference>
<dbReference type="Gene3D" id="1.10.287.130">
    <property type="match status" value="1"/>
</dbReference>
<evidence type="ECO:0000259" key="10">
    <source>
        <dbReference type="PROSITE" id="PS50113"/>
    </source>
</evidence>
<dbReference type="SUPFAM" id="SSF158472">
    <property type="entry name" value="HAMP domain-like"/>
    <property type="match status" value="1"/>
</dbReference>
<dbReference type="SMART" id="SM00304">
    <property type="entry name" value="HAMP"/>
    <property type="match status" value="1"/>
</dbReference>
<evidence type="ECO:0000256" key="4">
    <source>
        <dbReference type="ARBA" id="ARBA00022553"/>
    </source>
</evidence>
<dbReference type="PRINTS" id="PR00344">
    <property type="entry name" value="BCTRLSENSOR"/>
</dbReference>
<keyword evidence="8" id="KW-1133">Transmembrane helix</keyword>
<dbReference type="SMART" id="SM00086">
    <property type="entry name" value="PAC"/>
    <property type="match status" value="1"/>
</dbReference>
<dbReference type="InterPro" id="IPR036097">
    <property type="entry name" value="HisK_dim/P_sf"/>
</dbReference>
<dbReference type="InterPro" id="IPR003594">
    <property type="entry name" value="HATPase_dom"/>
</dbReference>
<evidence type="ECO:0000313" key="13">
    <source>
        <dbReference type="Proteomes" id="UP000318422"/>
    </source>
</evidence>
<dbReference type="RefSeq" id="WP_141349834.1">
    <property type="nucleotide sequence ID" value="NZ_BJNV01000011.1"/>
</dbReference>
<dbReference type="SMART" id="SM00387">
    <property type="entry name" value="HATPase_c"/>
    <property type="match status" value="1"/>
</dbReference>
<name>A0A4Y4CPJ7_ZOORA</name>
<feature type="transmembrane region" description="Helical" evidence="8">
    <location>
        <begin position="26"/>
        <end position="46"/>
    </location>
</feature>
<dbReference type="SUPFAM" id="SSF47384">
    <property type="entry name" value="Homodimeric domain of signal transducing histidine kinase"/>
    <property type="match status" value="1"/>
</dbReference>
<dbReference type="GO" id="GO:0000155">
    <property type="term" value="F:phosphorelay sensor kinase activity"/>
    <property type="evidence" value="ECO:0007669"/>
    <property type="project" value="InterPro"/>
</dbReference>
<dbReference type="SUPFAM" id="SSF55874">
    <property type="entry name" value="ATPase domain of HSP90 chaperone/DNA topoisomerase II/histidine kinase"/>
    <property type="match status" value="1"/>
</dbReference>
<dbReference type="GO" id="GO:0016020">
    <property type="term" value="C:membrane"/>
    <property type="evidence" value="ECO:0007669"/>
    <property type="project" value="UniProtKB-SubCell"/>
</dbReference>
<keyword evidence="5" id="KW-0808">Transferase</keyword>
<keyword evidence="7" id="KW-0175">Coiled coil</keyword>
<dbReference type="InterPro" id="IPR003661">
    <property type="entry name" value="HisK_dim/P_dom"/>
</dbReference>
<keyword evidence="8" id="KW-0472">Membrane</keyword>
<dbReference type="Gene3D" id="3.30.450.20">
    <property type="entry name" value="PAS domain"/>
    <property type="match status" value="1"/>
</dbReference>
<dbReference type="Pfam" id="PF02518">
    <property type="entry name" value="HATPase_c"/>
    <property type="match status" value="1"/>
</dbReference>
<feature type="transmembrane region" description="Helical" evidence="8">
    <location>
        <begin position="309"/>
        <end position="335"/>
    </location>
</feature>
<dbReference type="InterPro" id="IPR035965">
    <property type="entry name" value="PAS-like_dom_sf"/>
</dbReference>
<feature type="domain" description="HAMP" evidence="11">
    <location>
        <begin position="333"/>
        <end position="385"/>
    </location>
</feature>
<evidence type="ECO:0000256" key="2">
    <source>
        <dbReference type="ARBA" id="ARBA00004370"/>
    </source>
</evidence>
<gene>
    <name evidence="12" type="ORF">ZRA01_09440</name>
</gene>
<dbReference type="AlphaFoldDB" id="A0A4Y4CPJ7"/>
<dbReference type="PANTHER" id="PTHR43065:SF47">
    <property type="match status" value="1"/>
</dbReference>
<dbReference type="CDD" id="cd06225">
    <property type="entry name" value="HAMP"/>
    <property type="match status" value="1"/>
</dbReference>
<dbReference type="CDD" id="cd00082">
    <property type="entry name" value="HisKA"/>
    <property type="match status" value="1"/>
</dbReference>
<accession>A0A4Y4CPJ7</accession>
<dbReference type="PROSITE" id="PS50109">
    <property type="entry name" value="HIS_KIN"/>
    <property type="match status" value="1"/>
</dbReference>
<evidence type="ECO:0000256" key="3">
    <source>
        <dbReference type="ARBA" id="ARBA00012438"/>
    </source>
</evidence>
<dbReference type="InterPro" id="IPR000700">
    <property type="entry name" value="PAS-assoc_C"/>
</dbReference>
<evidence type="ECO:0000256" key="8">
    <source>
        <dbReference type="SAM" id="Phobius"/>
    </source>
</evidence>
<protein>
    <recommendedName>
        <fullName evidence="3">histidine kinase</fullName>
        <ecNumber evidence="3">2.7.13.3</ecNumber>
    </recommendedName>
</protein>
<dbReference type="PROSITE" id="PS50885">
    <property type="entry name" value="HAMP"/>
    <property type="match status" value="1"/>
</dbReference>
<reference evidence="12 13" key="1">
    <citation type="submission" date="2019-06" db="EMBL/GenBank/DDBJ databases">
        <title>Whole genome shotgun sequence of Zoogloea ramigera NBRC 15342.</title>
        <authorList>
            <person name="Hosoyama A."/>
            <person name="Uohara A."/>
            <person name="Ohji S."/>
            <person name="Ichikawa N."/>
        </authorList>
    </citation>
    <scope>NUCLEOTIDE SEQUENCE [LARGE SCALE GENOMIC DNA]</scope>
    <source>
        <strain evidence="12 13">NBRC 15342</strain>
    </source>
</reference>
<dbReference type="InterPro" id="IPR003660">
    <property type="entry name" value="HAMP_dom"/>
</dbReference>
<evidence type="ECO:0000259" key="9">
    <source>
        <dbReference type="PROSITE" id="PS50109"/>
    </source>
</evidence>
<dbReference type="PANTHER" id="PTHR43065">
    <property type="entry name" value="SENSOR HISTIDINE KINASE"/>
    <property type="match status" value="1"/>
</dbReference>
<keyword evidence="8" id="KW-0812">Transmembrane</keyword>
<evidence type="ECO:0000259" key="11">
    <source>
        <dbReference type="PROSITE" id="PS50885"/>
    </source>
</evidence>
<evidence type="ECO:0000256" key="7">
    <source>
        <dbReference type="SAM" id="Coils"/>
    </source>
</evidence>